<dbReference type="RefSeq" id="WP_009053389.1">
    <property type="nucleotide sequence ID" value="NZ_AJYA01000003.1"/>
</dbReference>
<comment type="caution">
    <text evidence="2">The sequence shown here is derived from an EMBL/GenBank/DDBJ whole genome shotgun (WGS) entry which is preliminary data.</text>
</comment>
<dbReference type="Proteomes" id="UP000005551">
    <property type="component" value="Unassembled WGS sequence"/>
</dbReference>
<keyword evidence="3" id="KW-1185">Reference proteome</keyword>
<dbReference type="GO" id="GO:0016787">
    <property type="term" value="F:hydrolase activity"/>
    <property type="evidence" value="ECO:0007669"/>
    <property type="project" value="UniProtKB-KW"/>
</dbReference>
<reference evidence="2 3" key="1">
    <citation type="submission" date="2012-05" db="EMBL/GenBank/DDBJ databases">
        <title>Genome sequence of Nitritalea halalkaliphila LW7.</title>
        <authorList>
            <person name="Jangir P.K."/>
            <person name="Singh A."/>
            <person name="Shivaji S."/>
            <person name="Sharma R."/>
        </authorList>
    </citation>
    <scope>NUCLEOTIDE SEQUENCE [LARGE SCALE GENOMIC DNA]</scope>
    <source>
        <strain evidence="2 3">LW7</strain>
    </source>
</reference>
<feature type="domain" description="Dienelactone hydrolase" evidence="1">
    <location>
        <begin position="30"/>
        <end position="232"/>
    </location>
</feature>
<dbReference type="InterPro" id="IPR051049">
    <property type="entry name" value="Dienelactone_hydrolase-like"/>
</dbReference>
<protein>
    <submittedName>
        <fullName evidence="2">Dienelactone hydrolase</fullName>
    </submittedName>
</protein>
<name>I5C9R1_9BACT</name>
<dbReference type="PANTHER" id="PTHR46623">
    <property type="entry name" value="CARBOXYMETHYLENEBUTENOLIDASE-RELATED"/>
    <property type="match status" value="1"/>
</dbReference>
<sequence>MALHPSPKPAQPANSGTRIRFAAEGGEAQGYYLEAEKPSALWLFVYQEWWGLNANIMEEAEKLHRDLGGQVHVLAVDMYDGEVTDQPQEARVLMSGRKEERLQAIVQGAAAYAGPGAKIAHLGWCFGGAWSLKASLLTAEQTVGTVMYYGMPVRDVEALKALNNDVLGLFATETAISQEVIEDFAAKMQEAGKGLDYTIYDAIHGFANPSNPRFDPEATADAYAKAMDYLKNTFGLS</sequence>
<organism evidence="2 3">
    <name type="scientific">Nitritalea halalkaliphila LW7</name>
    <dbReference type="NCBI Taxonomy" id="1189621"/>
    <lineage>
        <taxon>Bacteria</taxon>
        <taxon>Pseudomonadati</taxon>
        <taxon>Bacteroidota</taxon>
        <taxon>Cytophagia</taxon>
        <taxon>Cytophagales</taxon>
        <taxon>Cyclobacteriaceae</taxon>
        <taxon>Nitritalea</taxon>
    </lineage>
</organism>
<evidence type="ECO:0000313" key="2">
    <source>
        <dbReference type="EMBL" id="EIM78563.1"/>
    </source>
</evidence>
<evidence type="ECO:0000313" key="3">
    <source>
        <dbReference type="Proteomes" id="UP000005551"/>
    </source>
</evidence>
<dbReference type="Pfam" id="PF01738">
    <property type="entry name" value="DLH"/>
    <property type="match status" value="1"/>
</dbReference>
<gene>
    <name evidence="2" type="ORF">A3SI_02336</name>
</gene>
<dbReference type="InterPro" id="IPR002925">
    <property type="entry name" value="Dienelactn_hydro"/>
</dbReference>
<dbReference type="Gene3D" id="3.40.50.1820">
    <property type="entry name" value="alpha/beta hydrolase"/>
    <property type="match status" value="1"/>
</dbReference>
<dbReference type="EMBL" id="AJYA01000003">
    <property type="protein sequence ID" value="EIM78563.1"/>
    <property type="molecule type" value="Genomic_DNA"/>
</dbReference>
<dbReference type="SUPFAM" id="SSF53474">
    <property type="entry name" value="alpha/beta-Hydrolases"/>
    <property type="match status" value="1"/>
</dbReference>
<dbReference type="InterPro" id="IPR029058">
    <property type="entry name" value="AB_hydrolase_fold"/>
</dbReference>
<proteinExistence type="predicted"/>
<dbReference type="AlphaFoldDB" id="I5C9R1"/>
<dbReference type="PANTHER" id="PTHR46623:SF6">
    <property type="entry name" value="ALPHA_BETA-HYDROLASES SUPERFAMILY PROTEIN"/>
    <property type="match status" value="1"/>
</dbReference>
<evidence type="ECO:0000259" key="1">
    <source>
        <dbReference type="Pfam" id="PF01738"/>
    </source>
</evidence>
<dbReference type="STRING" id="1189621.A3SI_02336"/>
<accession>I5C9R1</accession>
<keyword evidence="2" id="KW-0378">Hydrolase</keyword>